<dbReference type="InterPro" id="IPR013783">
    <property type="entry name" value="Ig-like_fold"/>
</dbReference>
<reference evidence="10 11" key="1">
    <citation type="submission" date="2014-12" db="EMBL/GenBank/DDBJ databases">
        <title>Whole genome sequencing of Sphingobium xenophagum OW59.</title>
        <authorList>
            <person name="Ohta Y."/>
            <person name="Nishi S."/>
            <person name="Hatada Y."/>
        </authorList>
    </citation>
    <scope>NUCLEOTIDE SEQUENCE [LARGE SCALE GENOMIC DNA]</scope>
    <source>
        <strain evidence="10 11">OW59</strain>
    </source>
</reference>
<dbReference type="GO" id="GO:0005975">
    <property type="term" value="P:carbohydrate metabolic process"/>
    <property type="evidence" value="ECO:0007669"/>
    <property type="project" value="InterPro"/>
</dbReference>
<evidence type="ECO:0000256" key="1">
    <source>
        <dbReference type="ARBA" id="ARBA00007401"/>
    </source>
</evidence>
<dbReference type="Pfam" id="PF02836">
    <property type="entry name" value="Glyco_hydro_2_C"/>
    <property type="match status" value="1"/>
</dbReference>
<dbReference type="InterPro" id="IPR006102">
    <property type="entry name" value="Ig-like_GH2"/>
</dbReference>
<name>A0A401IWW7_SPHXE</name>
<dbReference type="Pfam" id="PF00754">
    <property type="entry name" value="F5_F8_type_C"/>
    <property type="match status" value="1"/>
</dbReference>
<protein>
    <submittedName>
        <fullName evidence="10">Beta-galactosidase</fullName>
    </submittedName>
</protein>
<dbReference type="SUPFAM" id="SSF49303">
    <property type="entry name" value="beta-Galactosidase/glucuronidase domain"/>
    <property type="match status" value="1"/>
</dbReference>
<proteinExistence type="inferred from homology"/>
<dbReference type="Pfam" id="PF02837">
    <property type="entry name" value="Glyco_hydro_2_N"/>
    <property type="match status" value="1"/>
</dbReference>
<keyword evidence="11" id="KW-1185">Reference proteome</keyword>
<feature type="domain" description="Glycosyl hydrolases family 2 sugar binding" evidence="9">
    <location>
        <begin position="63"/>
        <end position="189"/>
    </location>
</feature>
<dbReference type="InterPro" id="IPR006104">
    <property type="entry name" value="Glyco_hydro_2_N"/>
</dbReference>
<evidence type="ECO:0000259" key="6">
    <source>
        <dbReference type="Pfam" id="PF00703"/>
    </source>
</evidence>
<evidence type="ECO:0000256" key="4">
    <source>
        <dbReference type="SAM" id="MobiDB-lite"/>
    </source>
</evidence>
<evidence type="ECO:0000313" key="10">
    <source>
        <dbReference type="EMBL" id="GBH28848.1"/>
    </source>
</evidence>
<dbReference type="InterPro" id="IPR006103">
    <property type="entry name" value="Glyco_hydro_2_cat"/>
</dbReference>
<dbReference type="AlphaFoldDB" id="A0A401IWW7"/>
<accession>A0A401IWW7</accession>
<dbReference type="Gene3D" id="2.60.120.260">
    <property type="entry name" value="Galactose-binding domain-like"/>
    <property type="match status" value="2"/>
</dbReference>
<evidence type="ECO:0000313" key="11">
    <source>
        <dbReference type="Proteomes" id="UP000290975"/>
    </source>
</evidence>
<evidence type="ECO:0000259" key="8">
    <source>
        <dbReference type="Pfam" id="PF02836"/>
    </source>
</evidence>
<evidence type="ECO:0000256" key="2">
    <source>
        <dbReference type="ARBA" id="ARBA00022801"/>
    </source>
</evidence>
<dbReference type="InterPro" id="IPR051913">
    <property type="entry name" value="GH2_Domain-Containing"/>
</dbReference>
<feature type="region of interest" description="Disordered" evidence="4">
    <location>
        <begin position="745"/>
        <end position="776"/>
    </location>
</feature>
<dbReference type="InterPro" id="IPR006101">
    <property type="entry name" value="Glyco_hydro_2"/>
</dbReference>
<dbReference type="SUPFAM" id="SSF49785">
    <property type="entry name" value="Galactose-binding domain-like"/>
    <property type="match status" value="2"/>
</dbReference>
<dbReference type="PRINTS" id="PR00132">
    <property type="entry name" value="GLHYDRLASE2"/>
</dbReference>
<keyword evidence="2" id="KW-0378">Hydrolase</keyword>
<feature type="compositionally biased region" description="Polar residues" evidence="4">
    <location>
        <begin position="755"/>
        <end position="768"/>
    </location>
</feature>
<evidence type="ECO:0000256" key="5">
    <source>
        <dbReference type="SAM" id="SignalP"/>
    </source>
</evidence>
<dbReference type="InterPro" id="IPR000421">
    <property type="entry name" value="FA58C"/>
</dbReference>
<feature type="chain" id="PRO_5019468257" evidence="5">
    <location>
        <begin position="27"/>
        <end position="876"/>
    </location>
</feature>
<organism evidence="10 11">
    <name type="scientific">Sphingobium xenophagum</name>
    <dbReference type="NCBI Taxonomy" id="121428"/>
    <lineage>
        <taxon>Bacteria</taxon>
        <taxon>Pseudomonadati</taxon>
        <taxon>Pseudomonadota</taxon>
        <taxon>Alphaproteobacteria</taxon>
        <taxon>Sphingomonadales</taxon>
        <taxon>Sphingomonadaceae</taxon>
        <taxon>Sphingobium</taxon>
    </lineage>
</organism>
<feature type="domain" description="Glycoside hydrolase family 2 immunoglobulin-like beta-sandwich" evidence="6">
    <location>
        <begin position="201"/>
        <end position="305"/>
    </location>
</feature>
<dbReference type="PANTHER" id="PTHR42732:SF1">
    <property type="entry name" value="BETA-MANNOSIDASE"/>
    <property type="match status" value="1"/>
</dbReference>
<evidence type="ECO:0000259" key="9">
    <source>
        <dbReference type="Pfam" id="PF02837"/>
    </source>
</evidence>
<comment type="similarity">
    <text evidence="1">Belongs to the glycosyl hydrolase 2 family.</text>
</comment>
<sequence>MNRLRKWLTPPAAVLLGMATVMSVQAASRAGEERPASITRQRSNFNADWRFQIGDAPGAKEAGYDDRAWQPVGLPHSFGIPYFQASQFYTGYGWYRKRLTVPAAWRGRRIALEFEGAFQDAEIFVNGTPVGRHRGGYTGFSVDITSAVRTGENSIAVRVNNLWDPTLAPRAGEHVFQGGIYRDVWLVTTDPVHVAWYGTRVTTPALSERSGTVAIDTEVRNDGGKAVTVSLRTDIHDQTGKIVATMNDRGRRLEAGALATLSQSSGPIMAPALWSPETPVFYKAVTTVLANGRPVDRYETPFGFRWFEWTADRGFFLNGKHRYLKGANVHQDQAGWGDAVSNRAMERDVQMMKDAGFDFIRGSHYPHDPHFAKATDQIGMLFWSEAPFWGIGGFGPDGSWMSSAYPVDPRYKAGFEESVKQQLGEMIRISRNHPSVIAWSMSNEPFFSAGEVMPEVRHFLKDLVALSHKLDPARPAAIGGAQRGEIDKLGDVAGYNGDGAALFPNPGIPNMVSEYGSTMLDRPGEFDPGWGDLPRTPGAAEGEGEYPWRLGWRSGEAVWAGFDHGSIVGRKFGSMGVVDYARLPKRSYYWYRQAYRGVAPPQWPVQGEPAALRLASNSAVIERADGTDDVHVVVTVLDAQGRALSNSPPVTLSIESGPGELPTGRTIRFAPDSDIPIRDGQAAITMRSWQSGKSILRARSPGLKDAILTIETIGGPAFVPGVTPIAPDRPYTEAKRTDAEFMFAPDASFGKDNPTGASSSGQGHSSRLVNDGDPGTSWMAAKGDDAPWVSISPEKILQFRKLEITFPQPGNYRFVAEVEDQNGQWVVVADQSATTETAQKRIIDVKRVVGSRLRMKIMAPAGAAAGVADIRIIGAM</sequence>
<feature type="domain" description="F5/8 type C" evidence="7">
    <location>
        <begin position="757"/>
        <end position="861"/>
    </location>
</feature>
<evidence type="ECO:0000256" key="3">
    <source>
        <dbReference type="ARBA" id="ARBA00023295"/>
    </source>
</evidence>
<dbReference type="EMBL" id="BBQY01000001">
    <property type="protein sequence ID" value="GBH28848.1"/>
    <property type="molecule type" value="Genomic_DNA"/>
</dbReference>
<dbReference type="GO" id="GO:0004553">
    <property type="term" value="F:hydrolase activity, hydrolyzing O-glycosyl compounds"/>
    <property type="evidence" value="ECO:0007669"/>
    <property type="project" value="InterPro"/>
</dbReference>
<feature type="domain" description="Glycoside hydrolase family 2 catalytic" evidence="8">
    <location>
        <begin position="312"/>
        <end position="481"/>
    </location>
</feature>
<keyword evidence="3" id="KW-0326">Glycosidase</keyword>
<keyword evidence="5" id="KW-0732">Signal</keyword>
<dbReference type="RefSeq" id="WP_262503500.1">
    <property type="nucleotide sequence ID" value="NZ_BBQY01000001.1"/>
</dbReference>
<comment type="caution">
    <text evidence="10">The sequence shown here is derived from an EMBL/GenBank/DDBJ whole genome shotgun (WGS) entry which is preliminary data.</text>
</comment>
<dbReference type="Gene3D" id="3.20.20.80">
    <property type="entry name" value="Glycosidases"/>
    <property type="match status" value="1"/>
</dbReference>
<dbReference type="Pfam" id="PF00703">
    <property type="entry name" value="Glyco_hydro_2"/>
    <property type="match status" value="1"/>
</dbReference>
<evidence type="ECO:0000259" key="7">
    <source>
        <dbReference type="Pfam" id="PF00754"/>
    </source>
</evidence>
<dbReference type="SUPFAM" id="SSF51445">
    <property type="entry name" value="(Trans)glycosidases"/>
    <property type="match status" value="1"/>
</dbReference>
<dbReference type="Gene3D" id="2.60.40.10">
    <property type="entry name" value="Immunoglobulins"/>
    <property type="match status" value="2"/>
</dbReference>
<feature type="signal peptide" evidence="5">
    <location>
        <begin position="1"/>
        <end position="26"/>
    </location>
</feature>
<dbReference type="Proteomes" id="UP000290975">
    <property type="component" value="Unassembled WGS sequence"/>
</dbReference>
<dbReference type="InterPro" id="IPR008979">
    <property type="entry name" value="Galactose-bd-like_sf"/>
</dbReference>
<dbReference type="InterPro" id="IPR017853">
    <property type="entry name" value="GH"/>
</dbReference>
<dbReference type="InterPro" id="IPR036156">
    <property type="entry name" value="Beta-gal/glucu_dom_sf"/>
</dbReference>
<dbReference type="PANTHER" id="PTHR42732">
    <property type="entry name" value="BETA-GALACTOSIDASE"/>
    <property type="match status" value="1"/>
</dbReference>
<gene>
    <name evidence="10" type="ORF">MBESOW_P0101</name>
</gene>